<dbReference type="InterPro" id="IPR012349">
    <property type="entry name" value="Split_barrel_FMN-bd"/>
</dbReference>
<dbReference type="Proteomes" id="UP000186108">
    <property type="component" value="Chromosome"/>
</dbReference>
<sequence length="149" mass="15809">MDQQQTHRIGIVGEDGPLSTAACMSLLRSVPTGRLVYTEDALPAVRPVTFAVPDGQIVIPTGDNPWFGRFDGTVLGFEAGEIDPATRAGWTVLTVGRARLVPEAAGLIGFDDPATAPWATTPGDCYLVIDIGQITGHRTTLLRPPGDTR</sequence>
<protein>
    <recommendedName>
        <fullName evidence="3">Pyridoxamine 5'-phosphate oxidase family protein</fullName>
    </recommendedName>
</protein>
<dbReference type="PATRIC" id="fig|37919.13.peg.7052"/>
<dbReference type="AlphaFoldDB" id="A0A1B1KFI4"/>
<dbReference type="SUPFAM" id="SSF50475">
    <property type="entry name" value="FMN-binding split barrel"/>
    <property type="match status" value="1"/>
</dbReference>
<evidence type="ECO:0000313" key="2">
    <source>
        <dbReference type="Proteomes" id="UP000186108"/>
    </source>
</evidence>
<evidence type="ECO:0008006" key="3">
    <source>
        <dbReference type="Google" id="ProtNLM"/>
    </source>
</evidence>
<gene>
    <name evidence="1" type="ORF">R1CP_33565</name>
</gene>
<dbReference type="Pfam" id="PF12900">
    <property type="entry name" value="Pyridox_ox_2"/>
    <property type="match status" value="1"/>
</dbReference>
<evidence type="ECO:0000313" key="1">
    <source>
        <dbReference type="EMBL" id="ANS31330.1"/>
    </source>
</evidence>
<dbReference type="Gene3D" id="2.30.110.10">
    <property type="entry name" value="Electron Transport, Fmn-binding Protein, Chain A"/>
    <property type="match status" value="1"/>
</dbReference>
<name>A0A1B1KFI4_RHOOP</name>
<reference evidence="1 2" key="1">
    <citation type="submission" date="2014-07" db="EMBL/GenBank/DDBJ databases">
        <authorList>
            <person name="Zhang J.E."/>
            <person name="Yang H."/>
            <person name="Guo J."/>
            <person name="Deng Z."/>
            <person name="Luo H."/>
            <person name="Luo M."/>
            <person name="Zhao B."/>
        </authorList>
    </citation>
    <scope>NUCLEOTIDE SEQUENCE [LARGE SCALE GENOMIC DNA]</scope>
    <source>
        <strain evidence="1 2">1CP</strain>
    </source>
</reference>
<dbReference type="RefSeq" id="WP_065492571.1">
    <property type="nucleotide sequence ID" value="NZ_CP009111.1"/>
</dbReference>
<proteinExistence type="predicted"/>
<organism evidence="1 2">
    <name type="scientific">Rhodococcus opacus</name>
    <name type="common">Nocardia opaca</name>
    <dbReference type="NCBI Taxonomy" id="37919"/>
    <lineage>
        <taxon>Bacteria</taxon>
        <taxon>Bacillati</taxon>
        <taxon>Actinomycetota</taxon>
        <taxon>Actinomycetes</taxon>
        <taxon>Mycobacteriales</taxon>
        <taxon>Nocardiaceae</taxon>
        <taxon>Rhodococcus</taxon>
    </lineage>
</organism>
<dbReference type="InterPro" id="IPR024747">
    <property type="entry name" value="Pyridox_Oxase-rel"/>
</dbReference>
<dbReference type="EMBL" id="CP009111">
    <property type="protein sequence ID" value="ANS31330.1"/>
    <property type="molecule type" value="Genomic_DNA"/>
</dbReference>
<accession>A0A1B1KFI4</accession>